<dbReference type="Proteomes" id="UP001266305">
    <property type="component" value="Unassembled WGS sequence"/>
</dbReference>
<evidence type="ECO:0000313" key="3">
    <source>
        <dbReference type="Proteomes" id="UP001266305"/>
    </source>
</evidence>
<keyword evidence="3" id="KW-1185">Reference proteome</keyword>
<gene>
    <name evidence="2" type="ORF">P7K49_022425</name>
</gene>
<feature type="non-terminal residue" evidence="2">
    <location>
        <position position="66"/>
    </location>
</feature>
<protein>
    <submittedName>
        <fullName evidence="2">Uncharacterized protein</fullName>
    </submittedName>
</protein>
<accession>A0ABQ9UXX4</accession>
<reference evidence="2 3" key="1">
    <citation type="submission" date="2023-05" db="EMBL/GenBank/DDBJ databases">
        <title>B98-5 Cell Line De Novo Hybrid Assembly: An Optical Mapping Approach.</title>
        <authorList>
            <person name="Kananen K."/>
            <person name="Auerbach J.A."/>
            <person name="Kautto E."/>
            <person name="Blachly J.S."/>
        </authorList>
    </citation>
    <scope>NUCLEOTIDE SEQUENCE [LARGE SCALE GENOMIC DNA]</scope>
    <source>
        <strain evidence="2">B95-8</strain>
        <tissue evidence="2">Cell line</tissue>
    </source>
</reference>
<organism evidence="2 3">
    <name type="scientific">Saguinus oedipus</name>
    <name type="common">Cotton-top tamarin</name>
    <name type="synonym">Oedipomidas oedipus</name>
    <dbReference type="NCBI Taxonomy" id="9490"/>
    <lineage>
        <taxon>Eukaryota</taxon>
        <taxon>Metazoa</taxon>
        <taxon>Chordata</taxon>
        <taxon>Craniata</taxon>
        <taxon>Vertebrata</taxon>
        <taxon>Euteleostomi</taxon>
        <taxon>Mammalia</taxon>
        <taxon>Eutheria</taxon>
        <taxon>Euarchontoglires</taxon>
        <taxon>Primates</taxon>
        <taxon>Haplorrhini</taxon>
        <taxon>Platyrrhini</taxon>
        <taxon>Cebidae</taxon>
        <taxon>Callitrichinae</taxon>
        <taxon>Saguinus</taxon>
    </lineage>
</organism>
<dbReference type="EMBL" id="JASSZA010000010">
    <property type="protein sequence ID" value="KAK2101077.1"/>
    <property type="molecule type" value="Genomic_DNA"/>
</dbReference>
<feature type="compositionally biased region" description="Basic and acidic residues" evidence="1">
    <location>
        <begin position="1"/>
        <end position="25"/>
    </location>
</feature>
<comment type="caution">
    <text evidence="2">The sequence shown here is derived from an EMBL/GenBank/DDBJ whole genome shotgun (WGS) entry which is preliminary data.</text>
</comment>
<feature type="non-terminal residue" evidence="2">
    <location>
        <position position="1"/>
    </location>
</feature>
<evidence type="ECO:0000313" key="2">
    <source>
        <dbReference type="EMBL" id="KAK2101077.1"/>
    </source>
</evidence>
<evidence type="ECO:0000256" key="1">
    <source>
        <dbReference type="SAM" id="MobiDB-lite"/>
    </source>
</evidence>
<name>A0ABQ9UXX4_SAGOE</name>
<sequence length="66" mass="7002">PGECLDHSPSRCPHRDWRPAGERPGEAFFTLLPGTGERHRGLPEPSARLPSTPSPAGSGCTLPLST</sequence>
<proteinExistence type="predicted"/>
<feature type="region of interest" description="Disordered" evidence="1">
    <location>
        <begin position="1"/>
        <end position="66"/>
    </location>
</feature>